<dbReference type="EMBL" id="BAAARW010000002">
    <property type="protein sequence ID" value="GAA2403258.1"/>
    <property type="molecule type" value="Genomic_DNA"/>
</dbReference>
<protein>
    <recommendedName>
        <fullName evidence="5">Ankyrin repeat domain-containing protein</fullName>
    </recommendedName>
</protein>
<gene>
    <name evidence="3" type="ORF">GCM10010191_08580</name>
</gene>
<evidence type="ECO:0008006" key="5">
    <source>
        <dbReference type="Google" id="ProtNLM"/>
    </source>
</evidence>
<feature type="repeat" description="ANK" evidence="1">
    <location>
        <begin position="523"/>
        <end position="556"/>
    </location>
</feature>
<sequence length="590" mass="66182">MPQGFPGHRPEQAARLRRIRRFAVPRWMIEQAAERRQAGDWRGACAAAGLDVTFDLDGIAAEHGAEVAAAVEDDLSHLVPDLVRWHAPRVGPTRTTLTPGQTLVLNDYGLRGKDAPRLYVTPHQWLFQATQRMALRFGPIVRDDTHICTDYTHTGFWRGVVQSWTEARHLWDDRRTAELRERCGGDAERVPFLNADGTPRAAGDLPAADPGRGDPAGHAEWVTMLHESGEVEAALAAAGIELLPPGPRSEEFRKWYTVGPLDQLARMPLALTRLEEEMRRLGGGRFQIPWTEHSAVLFDHDGDRGLRVDVVEFDGYYEVEEELGTAEVLAEAVWRRPPDIDLLRAGRVPPEWLHPLVHDALFPAREARSGRDDLPWGPPGPEAPAPVRVRCRGEWHEVRFQDGVLAIPHSPEEQQREKALEVLGGDVGGCFAVRRAWRTGKGRLPKALREQRQELFDRAHHGDTAGVIRLLDLGIDPHVRDDAGRTLLHLLHLVDFEPLLPRLLKAGLDLEAEDQVRGNVPPAPRTALHKAIELDGSVELIRALLDAGARIDLLDDEETTIPRLIHRARRADLQFLEDRVEAEHPELMEY</sequence>
<keyword evidence="1" id="KW-0040">ANK repeat</keyword>
<feature type="region of interest" description="Disordered" evidence="2">
    <location>
        <begin position="190"/>
        <end position="217"/>
    </location>
</feature>
<organism evidence="3 4">
    <name type="scientific">Actinomadura vinacea</name>
    <dbReference type="NCBI Taxonomy" id="115336"/>
    <lineage>
        <taxon>Bacteria</taxon>
        <taxon>Bacillati</taxon>
        <taxon>Actinomycetota</taxon>
        <taxon>Actinomycetes</taxon>
        <taxon>Streptosporangiales</taxon>
        <taxon>Thermomonosporaceae</taxon>
        <taxon>Actinomadura</taxon>
    </lineage>
</organism>
<keyword evidence="4" id="KW-1185">Reference proteome</keyword>
<reference evidence="3 4" key="1">
    <citation type="journal article" date="2019" name="Int. J. Syst. Evol. Microbiol.">
        <title>The Global Catalogue of Microorganisms (GCM) 10K type strain sequencing project: providing services to taxonomists for standard genome sequencing and annotation.</title>
        <authorList>
            <consortium name="The Broad Institute Genomics Platform"/>
            <consortium name="The Broad Institute Genome Sequencing Center for Infectious Disease"/>
            <person name="Wu L."/>
            <person name="Ma J."/>
        </authorList>
    </citation>
    <scope>NUCLEOTIDE SEQUENCE [LARGE SCALE GENOMIC DNA]</scope>
    <source>
        <strain evidence="3 4">JCM 3325</strain>
    </source>
</reference>
<dbReference type="Gene3D" id="1.25.40.20">
    <property type="entry name" value="Ankyrin repeat-containing domain"/>
    <property type="match status" value="1"/>
</dbReference>
<proteinExistence type="predicted"/>
<dbReference type="RefSeq" id="WP_344587085.1">
    <property type="nucleotide sequence ID" value="NZ_BAAARW010000002.1"/>
</dbReference>
<name>A0ABN3IG46_9ACTN</name>
<dbReference type="SUPFAM" id="SSF48403">
    <property type="entry name" value="Ankyrin repeat"/>
    <property type="match status" value="1"/>
</dbReference>
<dbReference type="InterPro" id="IPR036770">
    <property type="entry name" value="Ankyrin_rpt-contain_sf"/>
</dbReference>
<evidence type="ECO:0000313" key="3">
    <source>
        <dbReference type="EMBL" id="GAA2403258.1"/>
    </source>
</evidence>
<evidence type="ECO:0000256" key="1">
    <source>
        <dbReference type="PROSITE-ProRule" id="PRU00023"/>
    </source>
</evidence>
<evidence type="ECO:0000313" key="4">
    <source>
        <dbReference type="Proteomes" id="UP001501231"/>
    </source>
</evidence>
<dbReference type="Proteomes" id="UP001501231">
    <property type="component" value="Unassembled WGS sequence"/>
</dbReference>
<dbReference type="InterPro" id="IPR002110">
    <property type="entry name" value="Ankyrin_rpt"/>
</dbReference>
<comment type="caution">
    <text evidence="3">The sequence shown here is derived from an EMBL/GenBank/DDBJ whole genome shotgun (WGS) entry which is preliminary data.</text>
</comment>
<evidence type="ECO:0000256" key="2">
    <source>
        <dbReference type="SAM" id="MobiDB-lite"/>
    </source>
</evidence>
<accession>A0ABN3IG46</accession>
<dbReference type="PROSITE" id="PS50088">
    <property type="entry name" value="ANK_REPEAT"/>
    <property type="match status" value="1"/>
</dbReference>